<proteinExistence type="predicted"/>
<feature type="compositionally biased region" description="Basic and acidic residues" evidence="9">
    <location>
        <begin position="42"/>
        <end position="58"/>
    </location>
</feature>
<evidence type="ECO:0000256" key="9">
    <source>
        <dbReference type="SAM" id="MobiDB-lite"/>
    </source>
</evidence>
<keyword evidence="4" id="KW-0479">Metal-binding</keyword>
<dbReference type="GO" id="GO:0004540">
    <property type="term" value="F:RNA nuclease activity"/>
    <property type="evidence" value="ECO:0007669"/>
    <property type="project" value="InterPro"/>
</dbReference>
<evidence type="ECO:0000256" key="6">
    <source>
        <dbReference type="ARBA" id="ARBA00022801"/>
    </source>
</evidence>
<evidence type="ECO:0000256" key="4">
    <source>
        <dbReference type="ARBA" id="ARBA00022723"/>
    </source>
</evidence>
<dbReference type="GO" id="GO:0005737">
    <property type="term" value="C:cytoplasm"/>
    <property type="evidence" value="ECO:0007669"/>
    <property type="project" value="TreeGrafter"/>
</dbReference>
<feature type="domain" description="RNA-binding protein AU-1/Ribonuclease E/G" evidence="10">
    <location>
        <begin position="99"/>
        <end position="368"/>
    </location>
</feature>
<evidence type="ECO:0000256" key="3">
    <source>
        <dbReference type="ARBA" id="ARBA00022722"/>
    </source>
</evidence>
<sequence length="490" mass="55959">MDEERDTEEIEPELLEEIAREIEEIRSLEREVGFRGSAAAEARARRGDVPPETRETRGGRRVAVKPPIQDVFRRGDEVLVQVIKESIGTKGPTLSTYISIPGRYLVLMPGLNRVGVSRKIADEGQRRKLRQIMHELNPPKGLGFIVRTAGLDRSKRDLARDLAYLLRLWKVILKRIKKAKTPAPIYQESDMIIRTIRDIFNSEIDTIWIDEPSAFERAREFLNVVMPRFVDRLKLYEGKVPLFQKYGLEEEINKIQRRQVHLPEGGSIVIDQTEALVAIDVNSGNFRVEDDAERTAYEMNLRAAKEIARQLRLRDLGGVIVNDFIDMREEKHRRGVERALREAVKRDRARTKILRMSQFGLVEMTRQRIRPSLKRSVYHECEHCGGGGLVKTVESMAIDAMRLIAFALNKDGIRHIRVEVCEEVATFLNNRKRQELAALESNSSVTVHVCPSPGAVREHLVVQIVDAHGNEVPFLPAPNPPAGPPPRRRR</sequence>
<protein>
    <submittedName>
        <fullName evidence="12">Rne/Rng family ribonuclease</fullName>
    </submittedName>
</protein>
<dbReference type="Proteomes" id="UP000280296">
    <property type="component" value="Unassembled WGS sequence"/>
</dbReference>
<accession>A0A432MI79</accession>
<keyword evidence="2" id="KW-0963">Cytoplasm</keyword>
<dbReference type="Gene3D" id="3.40.1260.20">
    <property type="entry name" value="Ribonuclease E, catalytic domain"/>
    <property type="match status" value="1"/>
</dbReference>
<evidence type="ECO:0000256" key="5">
    <source>
        <dbReference type="ARBA" id="ARBA00022759"/>
    </source>
</evidence>
<reference evidence="12 13" key="1">
    <citation type="submission" date="2018-12" db="EMBL/GenBank/DDBJ databases">
        <authorList>
            <person name="Toschakov S.V."/>
        </authorList>
    </citation>
    <scope>NUCLEOTIDE SEQUENCE [LARGE SCALE GENOMIC DNA]</scope>
    <source>
        <strain evidence="12 13">GM2012</strain>
    </source>
</reference>
<evidence type="ECO:0000313" key="12">
    <source>
        <dbReference type="EMBL" id="RUL86884.1"/>
    </source>
</evidence>
<dbReference type="OrthoDB" id="9804278at2"/>
<keyword evidence="8" id="KW-0694">RNA-binding</keyword>
<keyword evidence="3" id="KW-0540">Nuclease</keyword>
<dbReference type="GO" id="GO:0004519">
    <property type="term" value="F:endonuclease activity"/>
    <property type="evidence" value="ECO:0007669"/>
    <property type="project" value="UniProtKB-KW"/>
</dbReference>
<dbReference type="InterPro" id="IPR004659">
    <property type="entry name" value="RNase_E/G"/>
</dbReference>
<evidence type="ECO:0000256" key="2">
    <source>
        <dbReference type="ARBA" id="ARBA00022490"/>
    </source>
</evidence>
<comment type="cofactor">
    <cofactor evidence="1">
        <name>Mg(2+)</name>
        <dbReference type="ChEBI" id="CHEBI:18420"/>
    </cofactor>
</comment>
<dbReference type="GO" id="GO:0016787">
    <property type="term" value="F:hydrolase activity"/>
    <property type="evidence" value="ECO:0007669"/>
    <property type="project" value="UniProtKB-KW"/>
</dbReference>
<dbReference type="Pfam" id="PF20833">
    <property type="entry name" value="RNase_E_G_Thio"/>
    <property type="match status" value="1"/>
</dbReference>
<evidence type="ECO:0000259" key="11">
    <source>
        <dbReference type="Pfam" id="PF20833"/>
    </source>
</evidence>
<comment type="caution">
    <text evidence="12">The sequence shown here is derived from an EMBL/GenBank/DDBJ whole genome shotgun (WGS) entry which is preliminary data.</text>
</comment>
<gene>
    <name evidence="12" type="ORF">TsocGM_15340</name>
</gene>
<dbReference type="NCBIfam" id="TIGR00757">
    <property type="entry name" value="RNaseEG"/>
    <property type="match status" value="1"/>
</dbReference>
<evidence type="ECO:0000256" key="7">
    <source>
        <dbReference type="ARBA" id="ARBA00022842"/>
    </source>
</evidence>
<dbReference type="Gene3D" id="2.40.50.140">
    <property type="entry name" value="Nucleic acid-binding proteins"/>
    <property type="match status" value="1"/>
</dbReference>
<dbReference type="InterPro" id="IPR012340">
    <property type="entry name" value="NA-bd_OB-fold"/>
</dbReference>
<evidence type="ECO:0000256" key="8">
    <source>
        <dbReference type="ARBA" id="ARBA00022884"/>
    </source>
</evidence>
<name>A0A432MI79_9BACT</name>
<dbReference type="InterPro" id="IPR019307">
    <property type="entry name" value="RNA-bd_AU-1/RNase_E/G"/>
</dbReference>
<dbReference type="PANTHER" id="PTHR30001">
    <property type="entry name" value="RIBONUCLEASE"/>
    <property type="match status" value="1"/>
</dbReference>
<dbReference type="EMBL" id="RYZH01000029">
    <property type="protein sequence ID" value="RUL86884.1"/>
    <property type="molecule type" value="Genomic_DNA"/>
</dbReference>
<dbReference type="PANTHER" id="PTHR30001:SF1">
    <property type="entry name" value="RIBONUCLEASE E_G-LIKE PROTEIN, CHLOROPLASTIC"/>
    <property type="match status" value="1"/>
</dbReference>
<keyword evidence="5" id="KW-0255">Endonuclease</keyword>
<dbReference type="InterPro" id="IPR048583">
    <property type="entry name" value="RNase_E_G_thioredoxin-like"/>
</dbReference>
<feature type="region of interest" description="Disordered" evidence="9">
    <location>
        <begin position="36"/>
        <end position="60"/>
    </location>
</feature>
<evidence type="ECO:0000259" key="10">
    <source>
        <dbReference type="Pfam" id="PF10150"/>
    </source>
</evidence>
<feature type="domain" description="RNase E/G thioredoxin-like" evidence="11">
    <location>
        <begin position="381"/>
        <end position="462"/>
    </location>
</feature>
<dbReference type="GO" id="GO:0006364">
    <property type="term" value="P:rRNA processing"/>
    <property type="evidence" value="ECO:0007669"/>
    <property type="project" value="TreeGrafter"/>
</dbReference>
<evidence type="ECO:0000256" key="1">
    <source>
        <dbReference type="ARBA" id="ARBA00001946"/>
    </source>
</evidence>
<keyword evidence="13" id="KW-1185">Reference proteome</keyword>
<dbReference type="Pfam" id="PF10150">
    <property type="entry name" value="RNase_E_G"/>
    <property type="match status" value="1"/>
</dbReference>
<keyword evidence="7" id="KW-0460">Magnesium</keyword>
<evidence type="ECO:0000313" key="13">
    <source>
        <dbReference type="Proteomes" id="UP000280296"/>
    </source>
</evidence>
<dbReference type="GO" id="GO:0003723">
    <property type="term" value="F:RNA binding"/>
    <property type="evidence" value="ECO:0007669"/>
    <property type="project" value="UniProtKB-KW"/>
</dbReference>
<organism evidence="12 13">
    <name type="scientific">Tautonia sociabilis</name>
    <dbReference type="NCBI Taxonomy" id="2080755"/>
    <lineage>
        <taxon>Bacteria</taxon>
        <taxon>Pseudomonadati</taxon>
        <taxon>Planctomycetota</taxon>
        <taxon>Planctomycetia</taxon>
        <taxon>Isosphaerales</taxon>
        <taxon>Isosphaeraceae</taxon>
        <taxon>Tautonia</taxon>
    </lineage>
</organism>
<dbReference type="AlphaFoldDB" id="A0A432MI79"/>
<dbReference type="GO" id="GO:0046872">
    <property type="term" value="F:metal ion binding"/>
    <property type="evidence" value="ECO:0007669"/>
    <property type="project" value="UniProtKB-KW"/>
</dbReference>
<reference evidence="12 13" key="2">
    <citation type="submission" date="2019-01" db="EMBL/GenBank/DDBJ databases">
        <title>Tautonia sociabilis, a novel thermotolerant planctomycete of Isosphaeraceae family, isolated from a 4000 m deep subterranean habitat.</title>
        <authorList>
            <person name="Kovaleva O.L."/>
            <person name="Elcheninov A.G."/>
            <person name="Van Heerden E."/>
            <person name="Toshchakov S.V."/>
            <person name="Novikov A."/>
            <person name="Bonch-Osmolovskaya E.A."/>
            <person name="Kublanov I.V."/>
        </authorList>
    </citation>
    <scope>NUCLEOTIDE SEQUENCE [LARGE SCALE GENOMIC DNA]</scope>
    <source>
        <strain evidence="12 13">GM2012</strain>
    </source>
</reference>
<keyword evidence="6" id="KW-0378">Hydrolase</keyword>